<organism evidence="1 2">
    <name type="scientific">Mycoplasma ovis str. Michigan</name>
    <dbReference type="NCBI Taxonomy" id="1415773"/>
    <lineage>
        <taxon>Bacteria</taxon>
        <taxon>Bacillati</taxon>
        <taxon>Mycoplasmatota</taxon>
        <taxon>Mollicutes</taxon>
        <taxon>Mycoplasmataceae</taxon>
        <taxon>Mycoplasma</taxon>
    </lineage>
</organism>
<protein>
    <submittedName>
        <fullName evidence="1">Uncharacterized protein</fullName>
    </submittedName>
</protein>
<proteinExistence type="predicted"/>
<accession>A0ABN4BMA6</accession>
<gene>
    <name evidence="1" type="ORF">OVS_00475</name>
</gene>
<sequence>MGLSAGISFTSAEVSQNLVSKALGKLGGWVATIFNYDGSTSSPSLPSEPLNPIPTMTQAWHKVSEVVTSVIGIVPISYQWIKTSGNSKFLLDFLKTFEITVF</sequence>
<name>A0ABN4BMA6_9MOLU</name>
<reference evidence="1 2" key="1">
    <citation type="journal article" date="2014" name="Genome Announc.">
        <title>Complete Genome Sequence of Mycoplasma ovis Strain Michigan, a Hemoplasma of Sheep with Two Distinct 16S rRNA Genes.</title>
        <authorList>
            <person name="Deshuillers P.L."/>
            <person name="Santos A.P."/>
            <person name="do Nascimento N.C."/>
            <person name="Hampel J.A."/>
            <person name="Bergin I.L."/>
            <person name="Dyson M.C."/>
            <person name="Messick J.B."/>
        </authorList>
    </citation>
    <scope>NUCLEOTIDE SEQUENCE [LARGE SCALE GENOMIC DNA]</scope>
    <source>
        <strain evidence="1 2">Michigan</strain>
    </source>
</reference>
<dbReference type="EMBL" id="CP006935">
    <property type="protein sequence ID" value="AHC40096.1"/>
    <property type="molecule type" value="Genomic_DNA"/>
</dbReference>
<evidence type="ECO:0000313" key="2">
    <source>
        <dbReference type="Proteomes" id="UP000018745"/>
    </source>
</evidence>
<dbReference type="RefSeq" id="WP_024070891.1">
    <property type="nucleotide sequence ID" value="NC_023062.1"/>
</dbReference>
<evidence type="ECO:0000313" key="1">
    <source>
        <dbReference type="EMBL" id="AHC40096.1"/>
    </source>
</evidence>
<keyword evidence="2" id="KW-1185">Reference proteome</keyword>
<dbReference type="Proteomes" id="UP000018745">
    <property type="component" value="Chromosome"/>
</dbReference>